<name>F3CG83_PSESG</name>
<keyword evidence="1" id="KW-0472">Membrane</keyword>
<protein>
    <submittedName>
        <fullName evidence="2">Sensory box histidine kinase/response regulator</fullName>
    </submittedName>
</protein>
<keyword evidence="2" id="KW-0808">Transferase</keyword>
<feature type="transmembrane region" description="Helical" evidence="1">
    <location>
        <begin position="53"/>
        <end position="74"/>
    </location>
</feature>
<organism evidence="2 3">
    <name type="scientific">Pseudomonas savastanoi pv. glycinea str. race 4</name>
    <dbReference type="NCBI Taxonomy" id="875330"/>
    <lineage>
        <taxon>Bacteria</taxon>
        <taxon>Pseudomonadati</taxon>
        <taxon>Pseudomonadota</taxon>
        <taxon>Gammaproteobacteria</taxon>
        <taxon>Pseudomonadales</taxon>
        <taxon>Pseudomonadaceae</taxon>
        <taxon>Pseudomonas</taxon>
    </lineage>
</organism>
<feature type="non-terminal residue" evidence="2">
    <location>
        <position position="1"/>
    </location>
</feature>
<accession>F3CG83</accession>
<dbReference type="AlphaFoldDB" id="F3CG83"/>
<keyword evidence="2" id="KW-0418">Kinase</keyword>
<gene>
    <name evidence="2" type="ORF">Pgy4_35518</name>
</gene>
<proteinExistence type="predicted"/>
<feature type="transmembrane region" description="Helical" evidence="1">
    <location>
        <begin position="7"/>
        <end position="33"/>
    </location>
</feature>
<sequence>QANRRGVFAGLAAGIFIWFYTLVLPVAAHGMGWSLSNFPLLSWLHSNPFDLPISPMTQGVVLSMAGNCTLFAWVSMLSRTRVA</sequence>
<evidence type="ECO:0000313" key="2">
    <source>
        <dbReference type="EMBL" id="EGH18275.1"/>
    </source>
</evidence>
<reference evidence="2 3" key="1">
    <citation type="journal article" date="2011" name="PLoS Pathog.">
        <title>Dynamic evolution of pathogenicity revealed by sequencing and comparative genomics of 19 Pseudomonas syringae isolates.</title>
        <authorList>
            <person name="Baltrus D.A."/>
            <person name="Nishimura M.T."/>
            <person name="Romanchuk A."/>
            <person name="Chang J.H."/>
            <person name="Mukhtar M.S."/>
            <person name="Cherkis K."/>
            <person name="Roach J."/>
            <person name="Grant S.R."/>
            <person name="Jones C.D."/>
            <person name="Dangl J.L."/>
        </authorList>
    </citation>
    <scope>NUCLEOTIDE SEQUENCE [LARGE SCALE GENOMIC DNA]</scope>
    <source>
        <strain evidence="3">race 4</strain>
    </source>
</reference>
<evidence type="ECO:0000313" key="3">
    <source>
        <dbReference type="Proteomes" id="UP000005466"/>
    </source>
</evidence>
<evidence type="ECO:0000256" key="1">
    <source>
        <dbReference type="SAM" id="Phobius"/>
    </source>
</evidence>
<dbReference type="GO" id="GO:0016301">
    <property type="term" value="F:kinase activity"/>
    <property type="evidence" value="ECO:0007669"/>
    <property type="project" value="UniProtKB-KW"/>
</dbReference>
<dbReference type="EMBL" id="ADWY01002539">
    <property type="protein sequence ID" value="EGH18275.1"/>
    <property type="molecule type" value="Genomic_DNA"/>
</dbReference>
<dbReference type="Proteomes" id="UP000005466">
    <property type="component" value="Unassembled WGS sequence"/>
</dbReference>
<comment type="caution">
    <text evidence="2">The sequence shown here is derived from an EMBL/GenBank/DDBJ whole genome shotgun (WGS) entry which is preliminary data.</text>
</comment>
<keyword evidence="1" id="KW-1133">Transmembrane helix</keyword>
<keyword evidence="1" id="KW-0812">Transmembrane</keyword>
<feature type="non-terminal residue" evidence="2">
    <location>
        <position position="83"/>
    </location>
</feature>